<proteinExistence type="predicted"/>
<dbReference type="PANTHER" id="PTHR13847">
    <property type="entry name" value="SARCOSINE DEHYDROGENASE-RELATED"/>
    <property type="match status" value="1"/>
</dbReference>
<gene>
    <name evidence="3" type="ORF">SLS58_006247</name>
</gene>
<evidence type="ECO:0000313" key="4">
    <source>
        <dbReference type="Proteomes" id="UP001521184"/>
    </source>
</evidence>
<feature type="region of interest" description="Disordered" evidence="1">
    <location>
        <begin position="414"/>
        <end position="441"/>
    </location>
</feature>
<dbReference type="EMBL" id="JAKEKT020000042">
    <property type="protein sequence ID" value="KAL1641139.1"/>
    <property type="molecule type" value="Genomic_DNA"/>
</dbReference>
<dbReference type="Gene3D" id="3.50.50.60">
    <property type="entry name" value="FAD/NAD(P)-binding domain"/>
    <property type="match status" value="1"/>
</dbReference>
<name>A0ABR3TNX9_9PEZI</name>
<organism evidence="3 4">
    <name type="scientific">Diplodia intermedia</name>
    <dbReference type="NCBI Taxonomy" id="856260"/>
    <lineage>
        <taxon>Eukaryota</taxon>
        <taxon>Fungi</taxon>
        <taxon>Dikarya</taxon>
        <taxon>Ascomycota</taxon>
        <taxon>Pezizomycotina</taxon>
        <taxon>Dothideomycetes</taxon>
        <taxon>Dothideomycetes incertae sedis</taxon>
        <taxon>Botryosphaeriales</taxon>
        <taxon>Botryosphaeriaceae</taxon>
        <taxon>Diplodia</taxon>
    </lineage>
</organism>
<protein>
    <recommendedName>
        <fullName evidence="2">FAD dependent oxidoreductase domain-containing protein</fullName>
    </recommendedName>
</protein>
<dbReference type="InterPro" id="IPR006076">
    <property type="entry name" value="FAD-dep_OxRdtase"/>
</dbReference>
<dbReference type="PANTHER" id="PTHR13847:SF213">
    <property type="entry name" value="DEPENDENT OXIDOREDUCTASE, PUTATIVE-RELATED"/>
    <property type="match status" value="1"/>
</dbReference>
<feature type="compositionally biased region" description="Pro residues" evidence="1">
    <location>
        <begin position="327"/>
        <end position="336"/>
    </location>
</feature>
<dbReference type="InterPro" id="IPR036188">
    <property type="entry name" value="FAD/NAD-bd_sf"/>
</dbReference>
<reference evidence="3 4" key="1">
    <citation type="journal article" date="2023" name="Plant Dis.">
        <title>First Report of Diplodia intermedia Causing Canker and Dieback Diseases on Apple Trees in Canada.</title>
        <authorList>
            <person name="Ellouze W."/>
            <person name="Ilyukhin E."/>
            <person name="Sulman M."/>
            <person name="Ali S."/>
        </authorList>
    </citation>
    <scope>NUCLEOTIDE SEQUENCE [LARGE SCALE GENOMIC DNA]</scope>
    <source>
        <strain evidence="3 4">M45-28</strain>
    </source>
</reference>
<dbReference type="SUPFAM" id="SSF51905">
    <property type="entry name" value="FAD/NAD(P)-binding domain"/>
    <property type="match status" value="1"/>
</dbReference>
<evidence type="ECO:0000313" key="3">
    <source>
        <dbReference type="EMBL" id="KAL1641139.1"/>
    </source>
</evidence>
<dbReference type="Proteomes" id="UP001521184">
    <property type="component" value="Unassembled WGS sequence"/>
</dbReference>
<accession>A0ABR3TNX9</accession>
<feature type="compositionally biased region" description="Low complexity" evidence="1">
    <location>
        <begin position="337"/>
        <end position="348"/>
    </location>
</feature>
<dbReference type="Pfam" id="PF01266">
    <property type="entry name" value="DAO"/>
    <property type="match status" value="1"/>
</dbReference>
<feature type="domain" description="FAD dependent oxidoreductase" evidence="2">
    <location>
        <begin position="14"/>
        <end position="502"/>
    </location>
</feature>
<evidence type="ECO:0000259" key="2">
    <source>
        <dbReference type="Pfam" id="PF01266"/>
    </source>
</evidence>
<sequence>MASEASLRPTATTVVIGSGITACSLVNALLQKDPDADIVVCEARGLTSGATGRNGGHLVSSAVADFSALQADFGTAVAVEVAAFTLANVERMFEVVASGELGPGAGEAGELRRVDKVLALRDAGAVGKLEASLEAFEANMPERWKGQMRMVGKQELEEPGDDDNLDGEGPTCKLTRTANRLKKYKLRNVAGGAIGKGGALWPYRLITRAWAHLLSQHPDRLRIETWTPVTSVDVATSSSADATQQHPYLLTTPRGPIAAAEVVYCTNGHTGHLLPRLRQRQRPDGGPGGAALFPLRGTMTVQDCGPSFPDEGARRTLSFYGSVKVVVPPPPPPPPNKNSSSSSSNNDDNNNDDDDPVFDLGLHYMQQNAATGAVFIGGESATAADMLNADDSRASATSLARLGGVLRAEFKDEVWSEEEVKEEEDGKKGQQRRRRQPEVTSSWSGIMGFTADGVPLVGRLPEAATGRRGGGGGGGGKGGEWIAAGFNGYGMGNCWLSGEALAGMMRGEDVSGRLPECYLATEERLASFQSRKAAERLFGC</sequence>
<feature type="region of interest" description="Disordered" evidence="1">
    <location>
        <begin position="323"/>
        <end position="359"/>
    </location>
</feature>
<dbReference type="Gene3D" id="3.30.9.10">
    <property type="entry name" value="D-Amino Acid Oxidase, subunit A, domain 2"/>
    <property type="match status" value="1"/>
</dbReference>
<keyword evidence="4" id="KW-1185">Reference proteome</keyword>
<comment type="caution">
    <text evidence="3">The sequence shown here is derived from an EMBL/GenBank/DDBJ whole genome shotgun (WGS) entry which is preliminary data.</text>
</comment>
<evidence type="ECO:0000256" key="1">
    <source>
        <dbReference type="SAM" id="MobiDB-lite"/>
    </source>
</evidence>